<gene>
    <name evidence="7" type="ORF">I6I10_09530</name>
    <name evidence="8" type="ORF">I6J21_06610</name>
</gene>
<sequence>MGSLVWLIAALALGAAELAVGDFTLLMLALAALGTAGVSLAGVPLAAEIIAFAIFAIGLLFLLRPWLRRRMMKSPILDTSQKALEGKTGHVLETVSAHSGQIRLDGSIWSAQSLDPSREFLPGEVVRVVSIEGNTAVVWEDVQA</sequence>
<evidence type="ECO:0000256" key="5">
    <source>
        <dbReference type="SAM" id="Phobius"/>
    </source>
</evidence>
<evidence type="ECO:0000256" key="1">
    <source>
        <dbReference type="ARBA" id="ARBA00004141"/>
    </source>
</evidence>
<dbReference type="SUPFAM" id="SSF141322">
    <property type="entry name" value="NfeD domain-like"/>
    <property type="match status" value="1"/>
</dbReference>
<evidence type="ECO:0000313" key="7">
    <source>
        <dbReference type="EMBL" id="QQB45729.1"/>
    </source>
</evidence>
<dbReference type="EMBL" id="CP069534">
    <property type="protein sequence ID" value="QRP69517.1"/>
    <property type="molecule type" value="Genomic_DNA"/>
</dbReference>
<name>A0A7T4EE75_9CORY</name>
<evidence type="ECO:0000256" key="4">
    <source>
        <dbReference type="ARBA" id="ARBA00023136"/>
    </source>
</evidence>
<dbReference type="PANTHER" id="PTHR33507:SF3">
    <property type="entry name" value="INNER MEMBRANE PROTEIN YBBJ"/>
    <property type="match status" value="1"/>
</dbReference>
<evidence type="ECO:0000313" key="9">
    <source>
        <dbReference type="Proteomes" id="UP000596145"/>
    </source>
</evidence>
<dbReference type="PANTHER" id="PTHR33507">
    <property type="entry name" value="INNER MEMBRANE PROTEIN YBBJ"/>
    <property type="match status" value="1"/>
</dbReference>
<dbReference type="Proteomes" id="UP000596145">
    <property type="component" value="Chromosome"/>
</dbReference>
<dbReference type="Proteomes" id="UP000617681">
    <property type="component" value="Chromosome"/>
</dbReference>
<proteinExistence type="predicted"/>
<dbReference type="GO" id="GO:0005886">
    <property type="term" value="C:plasma membrane"/>
    <property type="evidence" value="ECO:0007669"/>
    <property type="project" value="TreeGrafter"/>
</dbReference>
<accession>A0A7T4EE75</accession>
<evidence type="ECO:0000256" key="2">
    <source>
        <dbReference type="ARBA" id="ARBA00022692"/>
    </source>
</evidence>
<evidence type="ECO:0000313" key="8">
    <source>
        <dbReference type="EMBL" id="QRP69517.1"/>
    </source>
</evidence>
<dbReference type="EMBL" id="CP066007">
    <property type="protein sequence ID" value="QQB45729.1"/>
    <property type="molecule type" value="Genomic_DNA"/>
</dbReference>
<reference evidence="7 9" key="1">
    <citation type="submission" date="2020-12" db="EMBL/GenBank/DDBJ databases">
        <title>FDA dAtabase for Regulatory Grade micrObial Sequences (FDA-ARGOS): Supporting development and validation of Infectious Disease Dx tests.</title>
        <authorList>
            <person name="Sproer C."/>
            <person name="Gronow S."/>
            <person name="Severitt S."/>
            <person name="Schroder I."/>
            <person name="Tallon L."/>
            <person name="Sadzewicz L."/>
            <person name="Zhao X."/>
            <person name="Boylan J."/>
            <person name="Ott S."/>
            <person name="Bowen H."/>
            <person name="Vavikolanu K."/>
            <person name="Mehta A."/>
            <person name="Aluvathingal J."/>
            <person name="Nadendla S."/>
            <person name="Lowell S."/>
            <person name="Myers T."/>
            <person name="Yan Y."/>
            <person name="Sichtig H."/>
        </authorList>
    </citation>
    <scope>NUCLEOTIDE SEQUENCE [LARGE SCALE GENOMIC DNA]</scope>
    <source>
        <strain evidence="7 9">FDAARGOS_1053</strain>
        <strain evidence="8">FDAARGOS_1191</strain>
    </source>
</reference>
<feature type="transmembrane region" description="Helical" evidence="5">
    <location>
        <begin position="41"/>
        <end position="63"/>
    </location>
</feature>
<dbReference type="InterPro" id="IPR012340">
    <property type="entry name" value="NA-bd_OB-fold"/>
</dbReference>
<dbReference type="Pfam" id="PF01957">
    <property type="entry name" value="NfeD"/>
    <property type="match status" value="1"/>
</dbReference>
<feature type="domain" description="NfeD-like C-terminal" evidence="6">
    <location>
        <begin position="82"/>
        <end position="139"/>
    </location>
</feature>
<evidence type="ECO:0000256" key="3">
    <source>
        <dbReference type="ARBA" id="ARBA00022989"/>
    </source>
</evidence>
<dbReference type="InterPro" id="IPR002810">
    <property type="entry name" value="NfeD-like_C"/>
</dbReference>
<dbReference type="RefSeq" id="WP_005390039.1">
    <property type="nucleotide sequence ID" value="NZ_CP066007.1"/>
</dbReference>
<dbReference type="AlphaFoldDB" id="A0A7T4EE75"/>
<keyword evidence="2 5" id="KW-0812">Transmembrane</keyword>
<organism evidence="7 9">
    <name type="scientific">Corynebacterium glucuronolyticum</name>
    <dbReference type="NCBI Taxonomy" id="39791"/>
    <lineage>
        <taxon>Bacteria</taxon>
        <taxon>Bacillati</taxon>
        <taxon>Actinomycetota</taxon>
        <taxon>Actinomycetes</taxon>
        <taxon>Mycobacteriales</taxon>
        <taxon>Corynebacteriaceae</taxon>
        <taxon>Corynebacterium</taxon>
    </lineage>
</organism>
<protein>
    <submittedName>
        <fullName evidence="7">NfeD family protein</fullName>
    </submittedName>
</protein>
<evidence type="ECO:0000259" key="6">
    <source>
        <dbReference type="Pfam" id="PF01957"/>
    </source>
</evidence>
<dbReference type="InterPro" id="IPR052165">
    <property type="entry name" value="Membrane_assoc_protease"/>
</dbReference>
<dbReference type="OrthoDB" id="9792945at2"/>
<keyword evidence="3 5" id="KW-1133">Transmembrane helix</keyword>
<dbReference type="GeneID" id="92760075"/>
<dbReference type="Gene3D" id="2.40.50.140">
    <property type="entry name" value="Nucleic acid-binding proteins"/>
    <property type="match status" value="1"/>
</dbReference>
<comment type="subcellular location">
    <subcellularLocation>
        <location evidence="1">Membrane</location>
        <topology evidence="1">Multi-pass membrane protein</topology>
    </subcellularLocation>
</comment>
<keyword evidence="4 5" id="KW-0472">Membrane</keyword>